<reference evidence="2 3" key="1">
    <citation type="journal article" date="2021" name="Elife">
        <title>Chloroplast acquisition without the gene transfer in kleptoplastic sea slugs, Plakobranchus ocellatus.</title>
        <authorList>
            <person name="Maeda T."/>
            <person name="Takahashi S."/>
            <person name="Yoshida T."/>
            <person name="Shimamura S."/>
            <person name="Takaki Y."/>
            <person name="Nagai Y."/>
            <person name="Toyoda A."/>
            <person name="Suzuki Y."/>
            <person name="Arimoto A."/>
            <person name="Ishii H."/>
            <person name="Satoh N."/>
            <person name="Nishiyama T."/>
            <person name="Hasebe M."/>
            <person name="Maruyama T."/>
            <person name="Minagawa J."/>
            <person name="Obokata J."/>
            <person name="Shigenobu S."/>
        </authorList>
    </citation>
    <scope>NUCLEOTIDE SEQUENCE [LARGE SCALE GENOMIC DNA]</scope>
</reference>
<dbReference type="EMBL" id="BMAT01006596">
    <property type="protein sequence ID" value="GFS15822.1"/>
    <property type="molecule type" value="Genomic_DNA"/>
</dbReference>
<evidence type="ECO:0000256" key="1">
    <source>
        <dbReference type="SAM" id="MobiDB-lite"/>
    </source>
</evidence>
<dbReference type="AlphaFoldDB" id="A0AAV4J4C4"/>
<feature type="non-terminal residue" evidence="2">
    <location>
        <position position="56"/>
    </location>
</feature>
<feature type="compositionally biased region" description="Basic residues" evidence="1">
    <location>
        <begin position="23"/>
        <end position="37"/>
    </location>
</feature>
<name>A0AAV4J4C4_9GAST</name>
<evidence type="ECO:0000313" key="2">
    <source>
        <dbReference type="EMBL" id="GFS15822.1"/>
    </source>
</evidence>
<proteinExistence type="predicted"/>
<feature type="region of interest" description="Disordered" evidence="1">
    <location>
        <begin position="1"/>
        <end position="40"/>
    </location>
</feature>
<sequence length="56" mass="6470">MLSPQQGSFLHDQSEWQLEPVSRTRRSSGRKSHRLLRGRPNVETFSFQGDAIVDDE</sequence>
<evidence type="ECO:0000313" key="3">
    <source>
        <dbReference type="Proteomes" id="UP000762676"/>
    </source>
</evidence>
<gene>
    <name evidence="2" type="ORF">ElyMa_003197400</name>
</gene>
<keyword evidence="3" id="KW-1185">Reference proteome</keyword>
<dbReference type="Proteomes" id="UP000762676">
    <property type="component" value="Unassembled WGS sequence"/>
</dbReference>
<organism evidence="2 3">
    <name type="scientific">Elysia marginata</name>
    <dbReference type="NCBI Taxonomy" id="1093978"/>
    <lineage>
        <taxon>Eukaryota</taxon>
        <taxon>Metazoa</taxon>
        <taxon>Spiralia</taxon>
        <taxon>Lophotrochozoa</taxon>
        <taxon>Mollusca</taxon>
        <taxon>Gastropoda</taxon>
        <taxon>Heterobranchia</taxon>
        <taxon>Euthyneura</taxon>
        <taxon>Panpulmonata</taxon>
        <taxon>Sacoglossa</taxon>
        <taxon>Placobranchoidea</taxon>
        <taxon>Plakobranchidae</taxon>
        <taxon>Elysia</taxon>
    </lineage>
</organism>
<accession>A0AAV4J4C4</accession>
<comment type="caution">
    <text evidence="2">The sequence shown here is derived from an EMBL/GenBank/DDBJ whole genome shotgun (WGS) entry which is preliminary data.</text>
</comment>
<protein>
    <submittedName>
        <fullName evidence="2">Uncharacterized protein</fullName>
    </submittedName>
</protein>